<evidence type="ECO:0000313" key="2">
    <source>
        <dbReference type="EMBL" id="ABC27822.1"/>
    </source>
</evidence>
<accession>Q2SNF2</accession>
<evidence type="ECO:0000256" key="1">
    <source>
        <dbReference type="SAM" id="Coils"/>
    </source>
</evidence>
<reference evidence="2 3" key="1">
    <citation type="journal article" date="2005" name="Nucleic Acids Res.">
        <title>Genomic blueprint of Hahella chejuensis, a marine microbe producing an algicidal agent.</title>
        <authorList>
            <person name="Jeong H."/>
            <person name="Yim J.H."/>
            <person name="Lee C."/>
            <person name="Choi S.-H."/>
            <person name="Park Y.K."/>
            <person name="Yoon S.H."/>
            <person name="Hur C.-G."/>
            <person name="Kang H.-Y."/>
            <person name="Kim D."/>
            <person name="Lee H.H."/>
            <person name="Park K.H."/>
            <person name="Park S.-H."/>
            <person name="Park H.-S."/>
            <person name="Lee H.K."/>
            <person name="Oh T.K."/>
            <person name="Kim J.F."/>
        </authorList>
    </citation>
    <scope>NUCLEOTIDE SEQUENCE [LARGE SCALE GENOMIC DNA]</scope>
    <source>
        <strain evidence="2 3">KCTC 2396</strain>
    </source>
</reference>
<evidence type="ECO:0000313" key="3">
    <source>
        <dbReference type="Proteomes" id="UP000000238"/>
    </source>
</evidence>
<proteinExistence type="predicted"/>
<protein>
    <submittedName>
        <fullName evidence="2">Uncharacterized protein</fullName>
    </submittedName>
</protein>
<dbReference type="Proteomes" id="UP000000238">
    <property type="component" value="Chromosome"/>
</dbReference>
<dbReference type="HOGENOM" id="CLU_2117583_0_0_6"/>
<keyword evidence="3" id="KW-1185">Reference proteome</keyword>
<dbReference type="KEGG" id="hch:HCH_00932"/>
<dbReference type="AlphaFoldDB" id="Q2SNF2"/>
<organism evidence="2 3">
    <name type="scientific">Hahella chejuensis (strain KCTC 2396)</name>
    <dbReference type="NCBI Taxonomy" id="349521"/>
    <lineage>
        <taxon>Bacteria</taxon>
        <taxon>Pseudomonadati</taxon>
        <taxon>Pseudomonadota</taxon>
        <taxon>Gammaproteobacteria</taxon>
        <taxon>Oceanospirillales</taxon>
        <taxon>Hahellaceae</taxon>
        <taxon>Hahella</taxon>
    </lineage>
</organism>
<keyword evidence="1" id="KW-0175">Coiled coil</keyword>
<dbReference type="EMBL" id="CP000155">
    <property type="protein sequence ID" value="ABC27822.1"/>
    <property type="molecule type" value="Genomic_DNA"/>
</dbReference>
<feature type="coiled-coil region" evidence="1">
    <location>
        <begin position="85"/>
        <end position="112"/>
    </location>
</feature>
<name>Q2SNF2_HAHCH</name>
<gene>
    <name evidence="2" type="ordered locus">HCH_00932</name>
</gene>
<dbReference type="STRING" id="349521.HCH_00932"/>
<sequence>MTLCQEITLTRSLGASCKKNQRKNAQSRFAAQPATGKYKENNMYKAIQLFPIIASAALLQACSTEQAYYAMRENQRQQCEKYIEQSQYEACMKQANESYDDYERRRKELAKQKP</sequence>